<dbReference type="Proteomes" id="UP001054252">
    <property type="component" value="Unassembled WGS sequence"/>
</dbReference>
<reference evidence="3 4" key="1">
    <citation type="journal article" date="2021" name="Commun. Biol.">
        <title>The genome of Shorea leprosula (Dipterocarpaceae) highlights the ecological relevance of drought in aseasonal tropical rainforests.</title>
        <authorList>
            <person name="Ng K.K.S."/>
            <person name="Kobayashi M.J."/>
            <person name="Fawcett J.A."/>
            <person name="Hatakeyama M."/>
            <person name="Paape T."/>
            <person name="Ng C.H."/>
            <person name="Ang C.C."/>
            <person name="Tnah L.H."/>
            <person name="Lee C.T."/>
            <person name="Nishiyama T."/>
            <person name="Sese J."/>
            <person name="O'Brien M.J."/>
            <person name="Copetti D."/>
            <person name="Mohd Noor M.I."/>
            <person name="Ong R.C."/>
            <person name="Putra M."/>
            <person name="Sireger I.Z."/>
            <person name="Indrioko S."/>
            <person name="Kosugi Y."/>
            <person name="Izuno A."/>
            <person name="Isagi Y."/>
            <person name="Lee S.L."/>
            <person name="Shimizu K.K."/>
        </authorList>
    </citation>
    <scope>NUCLEOTIDE SEQUENCE [LARGE SCALE GENOMIC DNA]</scope>
    <source>
        <strain evidence="3">214</strain>
    </source>
</reference>
<dbReference type="PANTHER" id="PTHR46008">
    <property type="entry name" value="LEAF RUST 10 DISEASE-RESISTANCE LOCUS RECEPTOR-LIKE PROTEIN KINASE-LIKE 1.4"/>
    <property type="match status" value="1"/>
</dbReference>
<proteinExistence type="predicted"/>
<sequence length="113" mass="12436">MAINKIQNQALHELVDPSLGFESDYNIRTMITLVTAVAFQCLQGGKDVRPMMREVHEALKEVQSGNYNKVKVGDQMHVLAIEDVLLKSGPQTLSSDFVTAKWVSNSSTSNASI</sequence>
<dbReference type="GO" id="GO:0005524">
    <property type="term" value="F:ATP binding"/>
    <property type="evidence" value="ECO:0007669"/>
    <property type="project" value="UniProtKB-KW"/>
</dbReference>
<organism evidence="3 4">
    <name type="scientific">Rubroshorea leprosula</name>
    <dbReference type="NCBI Taxonomy" id="152421"/>
    <lineage>
        <taxon>Eukaryota</taxon>
        <taxon>Viridiplantae</taxon>
        <taxon>Streptophyta</taxon>
        <taxon>Embryophyta</taxon>
        <taxon>Tracheophyta</taxon>
        <taxon>Spermatophyta</taxon>
        <taxon>Magnoliopsida</taxon>
        <taxon>eudicotyledons</taxon>
        <taxon>Gunneridae</taxon>
        <taxon>Pentapetalae</taxon>
        <taxon>rosids</taxon>
        <taxon>malvids</taxon>
        <taxon>Malvales</taxon>
        <taxon>Dipterocarpaceae</taxon>
        <taxon>Rubroshorea</taxon>
    </lineage>
</organism>
<dbReference type="GO" id="GO:0016301">
    <property type="term" value="F:kinase activity"/>
    <property type="evidence" value="ECO:0007669"/>
    <property type="project" value="TreeGrafter"/>
</dbReference>
<comment type="caution">
    <text evidence="3">The sequence shown here is derived from an EMBL/GenBank/DDBJ whole genome shotgun (WGS) entry which is preliminary data.</text>
</comment>
<keyword evidence="1" id="KW-0547">Nucleotide-binding</keyword>
<evidence type="ECO:0000313" key="3">
    <source>
        <dbReference type="EMBL" id="GKV43261.1"/>
    </source>
</evidence>
<accession>A0AAV5M0Q8</accession>
<dbReference type="AlphaFoldDB" id="A0AAV5M0Q8"/>
<evidence type="ECO:0000313" key="4">
    <source>
        <dbReference type="Proteomes" id="UP001054252"/>
    </source>
</evidence>
<name>A0AAV5M0Q8_9ROSI</name>
<keyword evidence="2" id="KW-0067">ATP-binding</keyword>
<protein>
    <submittedName>
        <fullName evidence="3">Uncharacterized protein</fullName>
    </submittedName>
</protein>
<evidence type="ECO:0000256" key="2">
    <source>
        <dbReference type="ARBA" id="ARBA00022840"/>
    </source>
</evidence>
<evidence type="ECO:0000256" key="1">
    <source>
        <dbReference type="ARBA" id="ARBA00022741"/>
    </source>
</evidence>
<keyword evidence="4" id="KW-1185">Reference proteome</keyword>
<gene>
    <name evidence="3" type="ORF">SLEP1_g50575</name>
</gene>
<dbReference type="PANTHER" id="PTHR46008:SF20">
    <property type="entry name" value="PROTEIN KINASE DOMAIN-CONTAINING PROTEIN"/>
    <property type="match status" value="1"/>
</dbReference>
<dbReference type="EMBL" id="BPVZ01000167">
    <property type="protein sequence ID" value="GKV43261.1"/>
    <property type="molecule type" value="Genomic_DNA"/>
</dbReference>